<reference evidence="2" key="1">
    <citation type="submission" date="2020-08" db="EMBL/GenBank/DDBJ databases">
        <title>Multicomponent nature underlies the extraordinary mechanical properties of spider dragline silk.</title>
        <authorList>
            <person name="Kono N."/>
            <person name="Nakamura H."/>
            <person name="Mori M."/>
            <person name="Yoshida Y."/>
            <person name="Ohtoshi R."/>
            <person name="Malay A.D."/>
            <person name="Moran D.A.P."/>
            <person name="Tomita M."/>
            <person name="Numata K."/>
            <person name="Arakawa K."/>
        </authorList>
    </citation>
    <scope>NUCLEOTIDE SEQUENCE</scope>
</reference>
<feature type="compositionally biased region" description="Basic and acidic residues" evidence="1">
    <location>
        <begin position="73"/>
        <end position="84"/>
    </location>
</feature>
<protein>
    <submittedName>
        <fullName evidence="2">Uncharacterized protein</fullName>
    </submittedName>
</protein>
<name>A0A8X6N026_NEPPI</name>
<comment type="caution">
    <text evidence="2">The sequence shown here is derived from an EMBL/GenBank/DDBJ whole genome shotgun (WGS) entry which is preliminary data.</text>
</comment>
<evidence type="ECO:0000313" key="3">
    <source>
        <dbReference type="Proteomes" id="UP000887013"/>
    </source>
</evidence>
<dbReference type="AlphaFoldDB" id="A0A8X6N026"/>
<accession>A0A8X6N026</accession>
<sequence>MSYRKHLEVPNFGLALPKFRQVAKSILPIYWPSKQSACRNASMPASKLCQKPQINQPQPKPNLKQKRTGSLTKKPDSRKESQCL</sequence>
<organism evidence="2 3">
    <name type="scientific">Nephila pilipes</name>
    <name type="common">Giant wood spider</name>
    <name type="synonym">Nephila maculata</name>
    <dbReference type="NCBI Taxonomy" id="299642"/>
    <lineage>
        <taxon>Eukaryota</taxon>
        <taxon>Metazoa</taxon>
        <taxon>Ecdysozoa</taxon>
        <taxon>Arthropoda</taxon>
        <taxon>Chelicerata</taxon>
        <taxon>Arachnida</taxon>
        <taxon>Araneae</taxon>
        <taxon>Araneomorphae</taxon>
        <taxon>Entelegynae</taxon>
        <taxon>Araneoidea</taxon>
        <taxon>Nephilidae</taxon>
        <taxon>Nephila</taxon>
    </lineage>
</organism>
<gene>
    <name evidence="2" type="ORF">NPIL_345811</name>
</gene>
<evidence type="ECO:0000313" key="2">
    <source>
        <dbReference type="EMBL" id="GFS86379.1"/>
    </source>
</evidence>
<dbReference type="EMBL" id="BMAW01003987">
    <property type="protein sequence ID" value="GFS86379.1"/>
    <property type="molecule type" value="Genomic_DNA"/>
</dbReference>
<feature type="region of interest" description="Disordered" evidence="1">
    <location>
        <begin position="41"/>
        <end position="84"/>
    </location>
</feature>
<dbReference type="Proteomes" id="UP000887013">
    <property type="component" value="Unassembled WGS sequence"/>
</dbReference>
<evidence type="ECO:0000256" key="1">
    <source>
        <dbReference type="SAM" id="MobiDB-lite"/>
    </source>
</evidence>
<proteinExistence type="predicted"/>
<keyword evidence="3" id="KW-1185">Reference proteome</keyword>